<feature type="region of interest" description="Disordered" evidence="2">
    <location>
        <begin position="61"/>
        <end position="87"/>
    </location>
</feature>
<organism evidence="4">
    <name type="scientific">uncultured Coleofasciculus sp</name>
    <dbReference type="NCBI Taxonomy" id="1267456"/>
    <lineage>
        <taxon>Bacteria</taxon>
        <taxon>Bacillati</taxon>
        <taxon>Cyanobacteriota</taxon>
        <taxon>Cyanophyceae</taxon>
        <taxon>Coleofasciculales</taxon>
        <taxon>Coleofasciculaceae</taxon>
        <taxon>Coleofasciculus</taxon>
        <taxon>environmental samples</taxon>
    </lineage>
</organism>
<keyword evidence="1" id="KW-0175">Coiled coil</keyword>
<sequence>MVKKIGVISLALICALTILSSRTLAQSSVALESRLSRVESDNFQLRSQLSNLESQIAALKGQSSPQTPIPIRSLSPPVPPRANRQITSADPMFDRLATLVVELKQRVQALEAQVAQLKQQRR</sequence>
<reference evidence="4" key="1">
    <citation type="submission" date="2020-02" db="EMBL/GenBank/DDBJ databases">
        <authorList>
            <person name="Meier V. D."/>
        </authorList>
    </citation>
    <scope>NUCLEOTIDE SEQUENCE</scope>
    <source>
        <strain evidence="4">AVDCRST_MAG92</strain>
    </source>
</reference>
<accession>A0A6J4J0X9</accession>
<evidence type="ECO:0000256" key="2">
    <source>
        <dbReference type="SAM" id="MobiDB-lite"/>
    </source>
</evidence>
<evidence type="ECO:0000256" key="3">
    <source>
        <dbReference type="SAM" id="SignalP"/>
    </source>
</evidence>
<protein>
    <submittedName>
        <fullName evidence="4">Uncharacterized protein</fullName>
    </submittedName>
</protein>
<dbReference type="AlphaFoldDB" id="A0A6J4J0X9"/>
<gene>
    <name evidence="4" type="ORF">AVDCRST_MAG92-2621</name>
</gene>
<dbReference type="Gene3D" id="1.20.5.340">
    <property type="match status" value="1"/>
</dbReference>
<dbReference type="EMBL" id="CADCTM010000404">
    <property type="protein sequence ID" value="CAA9263962.1"/>
    <property type="molecule type" value="Genomic_DNA"/>
</dbReference>
<feature type="signal peptide" evidence="3">
    <location>
        <begin position="1"/>
        <end position="25"/>
    </location>
</feature>
<feature type="chain" id="PRO_5026951765" evidence="3">
    <location>
        <begin position="26"/>
        <end position="122"/>
    </location>
</feature>
<name>A0A6J4J0X9_9CYAN</name>
<evidence type="ECO:0000256" key="1">
    <source>
        <dbReference type="SAM" id="Coils"/>
    </source>
</evidence>
<evidence type="ECO:0000313" key="4">
    <source>
        <dbReference type="EMBL" id="CAA9263962.1"/>
    </source>
</evidence>
<proteinExistence type="predicted"/>
<feature type="coiled-coil region" evidence="1">
    <location>
        <begin position="93"/>
        <end position="120"/>
    </location>
</feature>
<keyword evidence="3" id="KW-0732">Signal</keyword>